<organism evidence="3">
    <name type="scientific">Arabidopsis lyrata subsp. lyrata</name>
    <name type="common">Lyre-leaved rock-cress</name>
    <dbReference type="NCBI Taxonomy" id="81972"/>
    <lineage>
        <taxon>Eukaryota</taxon>
        <taxon>Viridiplantae</taxon>
        <taxon>Streptophyta</taxon>
        <taxon>Embryophyta</taxon>
        <taxon>Tracheophyta</taxon>
        <taxon>Spermatophyta</taxon>
        <taxon>Magnoliopsida</taxon>
        <taxon>eudicotyledons</taxon>
        <taxon>Gunneridae</taxon>
        <taxon>Pentapetalae</taxon>
        <taxon>rosids</taxon>
        <taxon>malvids</taxon>
        <taxon>Brassicales</taxon>
        <taxon>Brassicaceae</taxon>
        <taxon>Camelineae</taxon>
        <taxon>Arabidopsis</taxon>
    </lineage>
</organism>
<feature type="compositionally biased region" description="Basic residues" evidence="1">
    <location>
        <begin position="1"/>
        <end position="14"/>
    </location>
</feature>
<reference evidence="3" key="1">
    <citation type="journal article" date="2011" name="Nat. Genet.">
        <title>The Arabidopsis lyrata genome sequence and the basis of rapid genome size change.</title>
        <authorList>
            <person name="Hu T.T."/>
            <person name="Pattyn P."/>
            <person name="Bakker E.G."/>
            <person name="Cao J."/>
            <person name="Cheng J.-F."/>
            <person name="Clark R.M."/>
            <person name="Fahlgren N."/>
            <person name="Fawcett J.A."/>
            <person name="Grimwood J."/>
            <person name="Gundlach H."/>
            <person name="Haberer G."/>
            <person name="Hollister J.D."/>
            <person name="Ossowski S."/>
            <person name="Ottilar R.P."/>
            <person name="Salamov A.A."/>
            <person name="Schneeberger K."/>
            <person name="Spannagl M."/>
            <person name="Wang X."/>
            <person name="Yang L."/>
            <person name="Nasrallah M.E."/>
            <person name="Bergelson J."/>
            <person name="Carrington J.C."/>
            <person name="Gaut B.S."/>
            <person name="Schmutz J."/>
            <person name="Mayer K.F.X."/>
            <person name="Van de Peer Y."/>
            <person name="Grigoriev I.V."/>
            <person name="Nordborg M."/>
            <person name="Weigel D."/>
            <person name="Guo Y.-L."/>
        </authorList>
    </citation>
    <scope>NUCLEOTIDE SEQUENCE [LARGE SCALE GENOMIC DNA]</scope>
    <source>
        <strain evidence="3">cv. MN47</strain>
    </source>
</reference>
<dbReference type="Gramene" id="Al_scaffold_0008_939">
    <property type="protein sequence ID" value="Al_scaffold_0008_939"/>
    <property type="gene ID" value="Al_scaffold_0008_939"/>
</dbReference>
<feature type="compositionally biased region" description="Acidic residues" evidence="1">
    <location>
        <begin position="59"/>
        <end position="73"/>
    </location>
</feature>
<protein>
    <submittedName>
        <fullName evidence="2">Predicted protein</fullName>
    </submittedName>
</protein>
<sequence length="105" mass="12094">MNIHRIATKAKRKALYPEPKQPRISSSTIARKFSQSNELLAARRREEGYEGFDIIPSESSEETEEIEEQDETALEISHSSQETEEIEPLEQFTRPPRSSSRFVVT</sequence>
<dbReference type="EMBL" id="GL348720">
    <property type="protein sequence ID" value="EFH40085.1"/>
    <property type="molecule type" value="Genomic_DNA"/>
</dbReference>
<keyword evidence="3" id="KW-1185">Reference proteome</keyword>
<evidence type="ECO:0000256" key="1">
    <source>
        <dbReference type="SAM" id="MobiDB-lite"/>
    </source>
</evidence>
<proteinExistence type="predicted"/>
<dbReference type="AlphaFoldDB" id="D7MUT6"/>
<evidence type="ECO:0000313" key="2">
    <source>
        <dbReference type="EMBL" id="EFH40085.1"/>
    </source>
</evidence>
<feature type="region of interest" description="Disordered" evidence="1">
    <location>
        <begin position="45"/>
        <end position="105"/>
    </location>
</feature>
<dbReference type="HOGENOM" id="CLU_2240299_0_0_1"/>
<dbReference type="Proteomes" id="UP000008694">
    <property type="component" value="Unassembled WGS sequence"/>
</dbReference>
<accession>D7MUT6</accession>
<feature type="region of interest" description="Disordered" evidence="1">
    <location>
        <begin position="1"/>
        <end position="23"/>
    </location>
</feature>
<name>D7MUT6_ARALL</name>
<gene>
    <name evidence="2" type="ORF">ARALYDRAFT_684119</name>
</gene>
<feature type="compositionally biased region" description="Polar residues" evidence="1">
    <location>
        <begin position="96"/>
        <end position="105"/>
    </location>
</feature>
<evidence type="ECO:0000313" key="3">
    <source>
        <dbReference type="Proteomes" id="UP000008694"/>
    </source>
</evidence>